<dbReference type="AlphaFoldDB" id="A0A9X2F2L4"/>
<dbReference type="Proteomes" id="UP001155182">
    <property type="component" value="Unassembled WGS sequence"/>
</dbReference>
<gene>
    <name evidence="1" type="ORF">NF867_09390</name>
</gene>
<dbReference type="RefSeq" id="WP_252587570.1">
    <property type="nucleotide sequence ID" value="NZ_JAMWYS010000031.1"/>
</dbReference>
<evidence type="ECO:0000313" key="1">
    <source>
        <dbReference type="EMBL" id="MCO4293076.1"/>
    </source>
</evidence>
<dbReference type="EMBL" id="JAMWYS010000031">
    <property type="protein sequence ID" value="MCO4293076.1"/>
    <property type="molecule type" value="Genomic_DNA"/>
</dbReference>
<keyword evidence="2" id="KW-1185">Reference proteome</keyword>
<sequence length="167" mass="19663">MKIRTNSIMTRTLEERKHDFVKETVTLPTELMKLIDSGFRTEQDCVLFKDFEYFGPGLLDSDDRKTEYEDFLNDVHIDDYVTETSDEFEYLKVGLEFSKRIHAGLKVNFKTDFRITVSYSETSYEGQEIDNYGGCVVKFYMIRPSCDDKFRIDDLDKFETEGVMVLE</sequence>
<proteinExistence type="predicted"/>
<reference evidence="1" key="1">
    <citation type="submission" date="2022-06" db="EMBL/GenBank/DDBJ databases">
        <title>Solitalea sp. MAHUQ-68 isolated from rhizospheric soil.</title>
        <authorList>
            <person name="Huq M.A."/>
        </authorList>
    </citation>
    <scope>NUCLEOTIDE SEQUENCE</scope>
    <source>
        <strain evidence="1">MAHUQ-68</strain>
    </source>
</reference>
<name>A0A9X2F2L4_9SPHI</name>
<accession>A0A9X2F2L4</accession>
<protein>
    <submittedName>
        <fullName evidence="1">Uncharacterized protein</fullName>
    </submittedName>
</protein>
<evidence type="ECO:0000313" key="2">
    <source>
        <dbReference type="Proteomes" id="UP001155182"/>
    </source>
</evidence>
<organism evidence="1 2">
    <name type="scientific">Solitalea agri</name>
    <dbReference type="NCBI Taxonomy" id="2953739"/>
    <lineage>
        <taxon>Bacteria</taxon>
        <taxon>Pseudomonadati</taxon>
        <taxon>Bacteroidota</taxon>
        <taxon>Sphingobacteriia</taxon>
        <taxon>Sphingobacteriales</taxon>
        <taxon>Sphingobacteriaceae</taxon>
        <taxon>Solitalea</taxon>
    </lineage>
</organism>
<comment type="caution">
    <text evidence="1">The sequence shown here is derived from an EMBL/GenBank/DDBJ whole genome shotgun (WGS) entry which is preliminary data.</text>
</comment>